<feature type="transmembrane region" description="Helical" evidence="9">
    <location>
        <begin position="259"/>
        <end position="278"/>
    </location>
</feature>
<dbReference type="PROSITE" id="PS01023">
    <property type="entry name" value="PTR2_2"/>
    <property type="match status" value="1"/>
</dbReference>
<keyword evidence="5" id="KW-0571">Peptide transport</keyword>
<proteinExistence type="inferred from homology"/>
<keyword evidence="3" id="KW-1003">Cell membrane</keyword>
<feature type="transmembrane region" description="Helical" evidence="9">
    <location>
        <begin position="75"/>
        <end position="95"/>
    </location>
</feature>
<comment type="subcellular location">
    <subcellularLocation>
        <location evidence="1">Cell membrane</location>
        <topology evidence="1">Multi-pass membrane protein</topology>
    </subcellularLocation>
    <subcellularLocation>
        <location evidence="8">Membrane</location>
        <topology evidence="8">Multi-pass membrane protein</topology>
    </subcellularLocation>
</comment>
<feature type="transmembrane region" description="Helical" evidence="9">
    <location>
        <begin position="24"/>
        <end position="42"/>
    </location>
</feature>
<evidence type="ECO:0000256" key="9">
    <source>
        <dbReference type="SAM" id="Phobius"/>
    </source>
</evidence>
<name>A0ABX5ZHG3_9GAMM</name>
<feature type="transmembrane region" description="Helical" evidence="9">
    <location>
        <begin position="230"/>
        <end position="247"/>
    </location>
</feature>
<dbReference type="InterPro" id="IPR050171">
    <property type="entry name" value="MFS_Transporters"/>
</dbReference>
<dbReference type="EMBL" id="CP043550">
    <property type="protein sequence ID" value="QEO57906.1"/>
    <property type="molecule type" value="Genomic_DNA"/>
</dbReference>
<dbReference type="PANTHER" id="PTHR23517">
    <property type="entry name" value="RESISTANCE PROTEIN MDTM, PUTATIVE-RELATED-RELATED"/>
    <property type="match status" value="1"/>
</dbReference>
<evidence type="ECO:0000256" key="6">
    <source>
        <dbReference type="ARBA" id="ARBA00022989"/>
    </source>
</evidence>
<dbReference type="InterPro" id="IPR000109">
    <property type="entry name" value="POT_fam"/>
</dbReference>
<dbReference type="CDD" id="cd17346">
    <property type="entry name" value="MFS_DtpA_like"/>
    <property type="match status" value="1"/>
</dbReference>
<feature type="transmembrane region" description="Helical" evidence="9">
    <location>
        <begin position="404"/>
        <end position="426"/>
    </location>
</feature>
<comment type="similarity">
    <text evidence="8">Belongs to the major facilitator superfamily. Proton-dependent oligopeptide transporter (POT/PTR) (TC 2.A.17) family.</text>
</comment>
<keyword evidence="5" id="KW-0653">Protein transport</keyword>
<feature type="transmembrane region" description="Helical" evidence="9">
    <location>
        <begin position="371"/>
        <end position="397"/>
    </location>
</feature>
<organism evidence="10 11">
    <name type="scientific">Francisella marina</name>
    <dbReference type="NCBI Taxonomy" id="2249302"/>
    <lineage>
        <taxon>Bacteria</taxon>
        <taxon>Pseudomonadati</taxon>
        <taxon>Pseudomonadota</taxon>
        <taxon>Gammaproteobacteria</taxon>
        <taxon>Thiotrichales</taxon>
        <taxon>Francisellaceae</taxon>
        <taxon>Francisella</taxon>
    </lineage>
</organism>
<feature type="transmembrane region" description="Helical" evidence="9">
    <location>
        <begin position="446"/>
        <end position="464"/>
    </location>
</feature>
<feature type="transmembrane region" description="Helical" evidence="9">
    <location>
        <begin position="166"/>
        <end position="186"/>
    </location>
</feature>
<dbReference type="NCBIfam" id="TIGR00924">
    <property type="entry name" value="yjdL_sub1_fam"/>
    <property type="match status" value="1"/>
</dbReference>
<evidence type="ECO:0000256" key="8">
    <source>
        <dbReference type="RuleBase" id="RU003755"/>
    </source>
</evidence>
<keyword evidence="4 8" id="KW-0812">Transmembrane</keyword>
<evidence type="ECO:0000256" key="2">
    <source>
        <dbReference type="ARBA" id="ARBA00022448"/>
    </source>
</evidence>
<dbReference type="InterPro" id="IPR005279">
    <property type="entry name" value="Dipep/tripep_permease"/>
</dbReference>
<dbReference type="PANTHER" id="PTHR23517:SF15">
    <property type="entry name" value="PROTON-DEPENDENT OLIGOPEPTIDE FAMILY TRANSPORT PROTEIN"/>
    <property type="match status" value="1"/>
</dbReference>
<evidence type="ECO:0000256" key="7">
    <source>
        <dbReference type="ARBA" id="ARBA00023136"/>
    </source>
</evidence>
<reference evidence="10 11" key="1">
    <citation type="submission" date="2019-09" db="EMBL/GenBank/DDBJ databases">
        <title>Complete genome sequence of Francisella marina E103-15.</title>
        <authorList>
            <person name="Tekedar H.C."/>
            <person name="Griffin M.J."/>
            <person name="Waldbieser G.C."/>
            <person name="Soto E."/>
        </authorList>
    </citation>
    <scope>NUCLEOTIDE SEQUENCE [LARGE SCALE GENOMIC DNA]</scope>
    <source>
        <strain evidence="10 11">E103-15</strain>
    </source>
</reference>
<evidence type="ECO:0000256" key="1">
    <source>
        <dbReference type="ARBA" id="ARBA00004651"/>
    </source>
</evidence>
<gene>
    <name evidence="10" type="ORF">F0R74_08630</name>
</gene>
<feature type="transmembrane region" description="Helical" evidence="9">
    <location>
        <begin position="48"/>
        <end position="68"/>
    </location>
</feature>
<accession>A0ABX5ZHG3</accession>
<evidence type="ECO:0000313" key="11">
    <source>
        <dbReference type="Proteomes" id="UP000322509"/>
    </source>
</evidence>
<dbReference type="Gene3D" id="1.20.1250.20">
    <property type="entry name" value="MFS general substrate transporter like domains"/>
    <property type="match status" value="1"/>
</dbReference>
<keyword evidence="7 9" id="KW-0472">Membrane</keyword>
<keyword evidence="2 8" id="KW-0813">Transport</keyword>
<sequence length="480" mass="53237">MILIKDIKVRQFSVLWFIELWERYAFYSFQALFMLFITASHISESQGYLIFGIFASLIYITPTIGGYISDKVIGIKNALVTGAILLLLGYVVLAMSNDLKHISLALSLIIVGNGLFKPAPTALISKIFNDNPAQSHSAFTLYYMGVNIGSFLAIAFTPIIAKYTSYSYAFIICVIGMILALSNYAWRARLLKDIEPENKKITNKTKALVSLVCLLQIAICYALFQMTDISLYLIIVVCLLTFLYMLNDAKNTSSKKEKILQIIGVILVIEAVIYFIIYNQMFSTLVLFADHNVNLNLIGFNVSPATYAALDSFWLVVLSPILAILYKKSVSHLSIPYKYSIGTVIAGLAPLTLYLVIMLTQKNGFIDGNWMIIYFFFGALAELLVAALGFSLIAIYFRKEIVTLGMGFFMLALAFGGALSGKLGQLVAMPEGKIDPIMSLNIYQNYFLWLGVITIILGIVYALVARLATSIAKKNNISLG</sequence>
<feature type="transmembrane region" description="Helical" evidence="9">
    <location>
        <begin position="101"/>
        <end position="119"/>
    </location>
</feature>
<evidence type="ECO:0000256" key="4">
    <source>
        <dbReference type="ARBA" id="ARBA00022692"/>
    </source>
</evidence>
<keyword evidence="6 9" id="KW-1133">Transmembrane helix</keyword>
<feature type="transmembrane region" description="Helical" evidence="9">
    <location>
        <begin position="140"/>
        <end position="160"/>
    </location>
</feature>
<evidence type="ECO:0000256" key="3">
    <source>
        <dbReference type="ARBA" id="ARBA00022475"/>
    </source>
</evidence>
<protein>
    <submittedName>
        <fullName evidence="10">MFS transporter</fullName>
    </submittedName>
</protein>
<feature type="transmembrane region" description="Helical" evidence="9">
    <location>
        <begin position="337"/>
        <end position="359"/>
    </location>
</feature>
<dbReference type="SUPFAM" id="SSF103473">
    <property type="entry name" value="MFS general substrate transporter"/>
    <property type="match status" value="1"/>
</dbReference>
<dbReference type="Proteomes" id="UP000322509">
    <property type="component" value="Chromosome"/>
</dbReference>
<feature type="transmembrane region" description="Helical" evidence="9">
    <location>
        <begin position="305"/>
        <end position="325"/>
    </location>
</feature>
<dbReference type="InterPro" id="IPR018456">
    <property type="entry name" value="PTR2_symporter_CS"/>
</dbReference>
<evidence type="ECO:0000256" key="5">
    <source>
        <dbReference type="ARBA" id="ARBA00022856"/>
    </source>
</evidence>
<feature type="transmembrane region" description="Helical" evidence="9">
    <location>
        <begin position="207"/>
        <end position="224"/>
    </location>
</feature>
<dbReference type="InterPro" id="IPR036259">
    <property type="entry name" value="MFS_trans_sf"/>
</dbReference>
<evidence type="ECO:0000313" key="10">
    <source>
        <dbReference type="EMBL" id="QEO57906.1"/>
    </source>
</evidence>
<keyword evidence="11" id="KW-1185">Reference proteome</keyword>
<dbReference type="Pfam" id="PF00854">
    <property type="entry name" value="PTR2"/>
    <property type="match status" value="1"/>
</dbReference>